<accession>A0A8S5SIU6</accession>
<sequence length="180" mass="21062">MDIEIGIDFKENLLSLRNYISLGFRCDDIDFKNAAIASIDRMMEEVLDEHDVNFFDALQNVIDNLDEINTVDNVHDICCEFYHVMDDNERVMHREFFEKLKKYRESKIERIVPLKEKDCIVMGNKYVELGSGKECVVDSVIHMLADNDRMIKDAVLYVDHLGQRIACSADEFRKKFGVRK</sequence>
<dbReference type="EMBL" id="BK032600">
    <property type="protein sequence ID" value="DAF50739.1"/>
    <property type="molecule type" value="Genomic_DNA"/>
</dbReference>
<reference evidence="1" key="1">
    <citation type="journal article" date="2021" name="Proc. Natl. Acad. Sci. U.S.A.">
        <title>A Catalog of Tens of Thousands of Viruses from Human Metagenomes Reveals Hidden Associations with Chronic Diseases.</title>
        <authorList>
            <person name="Tisza M.J."/>
            <person name="Buck C.B."/>
        </authorList>
    </citation>
    <scope>NUCLEOTIDE SEQUENCE</scope>
    <source>
        <strain evidence="1">Ct04y17</strain>
    </source>
</reference>
<protein>
    <submittedName>
        <fullName evidence="1">Uncharacterized protein</fullName>
    </submittedName>
</protein>
<organism evidence="1">
    <name type="scientific">Myoviridae sp. ct04y17</name>
    <dbReference type="NCBI Taxonomy" id="2827652"/>
    <lineage>
        <taxon>Viruses</taxon>
        <taxon>Duplodnaviria</taxon>
        <taxon>Heunggongvirae</taxon>
        <taxon>Uroviricota</taxon>
        <taxon>Caudoviricetes</taxon>
    </lineage>
</organism>
<proteinExistence type="predicted"/>
<evidence type="ECO:0000313" key="1">
    <source>
        <dbReference type="EMBL" id="DAF50739.1"/>
    </source>
</evidence>
<name>A0A8S5SIU6_9CAUD</name>